<evidence type="ECO:0000256" key="5">
    <source>
        <dbReference type="ARBA" id="ARBA00023242"/>
    </source>
</evidence>
<comment type="caution">
    <text evidence="6">The sequence shown here is derived from an EMBL/GenBank/DDBJ whole genome shotgun (WGS) entry which is preliminary data.</text>
</comment>
<dbReference type="GO" id="GO:0000077">
    <property type="term" value="P:DNA damage checkpoint signaling"/>
    <property type="evidence" value="ECO:0007669"/>
    <property type="project" value="InterPro"/>
</dbReference>
<dbReference type="InterPro" id="IPR003021">
    <property type="entry name" value="Rad1_Rec1_Rad17"/>
</dbReference>
<evidence type="ECO:0000256" key="2">
    <source>
        <dbReference type="ARBA" id="ARBA00010991"/>
    </source>
</evidence>
<name>A0AAW2SSM4_9LAMI</name>
<gene>
    <name evidence="6" type="ORF">Slati_4504500</name>
</gene>
<sequence length="153" mass="17293">MILSRQSAALKEAIDDLEWPGSSIQIKLQPAPPSVIFRGEGHGDLQIDFNCYANTDLLIAFSCDRPISHRFCCHLFRLPRLPFHTHGFPTRADCFFNGLDRGGMLKVQHLVSVAKPSTPHPHIDSAGYQQPSRIAYIEFFVKPEVEEDIVNDY</sequence>
<dbReference type="PANTHER" id="PTHR10870">
    <property type="entry name" value="CELL CYCLE CHECKPOINT PROTEIN RAD1"/>
    <property type="match status" value="1"/>
</dbReference>
<dbReference type="EMBL" id="JACGWN010000016">
    <property type="protein sequence ID" value="KAL0395383.1"/>
    <property type="molecule type" value="Genomic_DNA"/>
</dbReference>
<dbReference type="Gene3D" id="3.70.10.10">
    <property type="match status" value="1"/>
</dbReference>
<accession>A0AAW2SSM4</accession>
<dbReference type="GO" id="GO:0006281">
    <property type="term" value="P:DNA repair"/>
    <property type="evidence" value="ECO:0007669"/>
    <property type="project" value="UniProtKB-KW"/>
</dbReference>
<organism evidence="6">
    <name type="scientific">Sesamum latifolium</name>
    <dbReference type="NCBI Taxonomy" id="2727402"/>
    <lineage>
        <taxon>Eukaryota</taxon>
        <taxon>Viridiplantae</taxon>
        <taxon>Streptophyta</taxon>
        <taxon>Embryophyta</taxon>
        <taxon>Tracheophyta</taxon>
        <taxon>Spermatophyta</taxon>
        <taxon>Magnoliopsida</taxon>
        <taxon>eudicotyledons</taxon>
        <taxon>Gunneridae</taxon>
        <taxon>Pentapetalae</taxon>
        <taxon>asterids</taxon>
        <taxon>lamiids</taxon>
        <taxon>Lamiales</taxon>
        <taxon>Pedaliaceae</taxon>
        <taxon>Sesamum</taxon>
    </lineage>
</organism>
<evidence type="ECO:0000256" key="3">
    <source>
        <dbReference type="ARBA" id="ARBA00022763"/>
    </source>
</evidence>
<reference evidence="6" key="2">
    <citation type="journal article" date="2024" name="Plant">
        <title>Genomic evolution and insights into agronomic trait innovations of Sesamum species.</title>
        <authorList>
            <person name="Miao H."/>
            <person name="Wang L."/>
            <person name="Qu L."/>
            <person name="Liu H."/>
            <person name="Sun Y."/>
            <person name="Le M."/>
            <person name="Wang Q."/>
            <person name="Wei S."/>
            <person name="Zheng Y."/>
            <person name="Lin W."/>
            <person name="Duan Y."/>
            <person name="Cao H."/>
            <person name="Xiong S."/>
            <person name="Wang X."/>
            <person name="Wei L."/>
            <person name="Li C."/>
            <person name="Ma Q."/>
            <person name="Ju M."/>
            <person name="Zhao R."/>
            <person name="Li G."/>
            <person name="Mu C."/>
            <person name="Tian Q."/>
            <person name="Mei H."/>
            <person name="Zhang T."/>
            <person name="Gao T."/>
            <person name="Zhang H."/>
        </authorList>
    </citation>
    <scope>NUCLEOTIDE SEQUENCE</scope>
    <source>
        <strain evidence="6">KEN1</strain>
    </source>
</reference>
<evidence type="ECO:0000256" key="4">
    <source>
        <dbReference type="ARBA" id="ARBA00023204"/>
    </source>
</evidence>
<comment type="similarity">
    <text evidence="2">Belongs to the rad1 family.</text>
</comment>
<protein>
    <submittedName>
        <fullName evidence="6">Uncharacterized protein</fullName>
    </submittedName>
</protein>
<keyword evidence="4" id="KW-0234">DNA repair</keyword>
<keyword evidence="3" id="KW-0227">DNA damage</keyword>
<proteinExistence type="inferred from homology"/>
<reference evidence="6" key="1">
    <citation type="submission" date="2020-06" db="EMBL/GenBank/DDBJ databases">
        <authorList>
            <person name="Li T."/>
            <person name="Hu X."/>
            <person name="Zhang T."/>
            <person name="Song X."/>
            <person name="Zhang H."/>
            <person name="Dai N."/>
            <person name="Sheng W."/>
            <person name="Hou X."/>
            <person name="Wei L."/>
        </authorList>
    </citation>
    <scope>NUCLEOTIDE SEQUENCE</scope>
    <source>
        <strain evidence="6">KEN1</strain>
        <tissue evidence="6">Leaf</tissue>
    </source>
</reference>
<dbReference type="PANTHER" id="PTHR10870:SF0">
    <property type="entry name" value="CELL CYCLE CHECKPOINT PROTEIN RAD1"/>
    <property type="match status" value="1"/>
</dbReference>
<evidence type="ECO:0000313" key="6">
    <source>
        <dbReference type="EMBL" id="KAL0395383.1"/>
    </source>
</evidence>
<evidence type="ECO:0000256" key="1">
    <source>
        <dbReference type="ARBA" id="ARBA00004123"/>
    </source>
</evidence>
<dbReference type="AlphaFoldDB" id="A0AAW2SSM4"/>
<comment type="subcellular location">
    <subcellularLocation>
        <location evidence="1">Nucleus</location>
    </subcellularLocation>
</comment>
<keyword evidence="5" id="KW-0539">Nucleus</keyword>
<dbReference type="GO" id="GO:0030896">
    <property type="term" value="C:checkpoint clamp complex"/>
    <property type="evidence" value="ECO:0007669"/>
    <property type="project" value="TreeGrafter"/>
</dbReference>